<keyword evidence="2 5" id="KW-0489">Methyltransferase</keyword>
<accession>A0A542ZNB4</accession>
<protein>
    <submittedName>
        <fullName evidence="5">Methyltransferase family protein</fullName>
    </submittedName>
</protein>
<sequence length="258" mass="28539">MGGNSTDDVFSRRRTSFGAIAAEYDAVRPSWPEETVRWMLGSPDPATELAVVDLGAGTGKGSRVLARMGNRVTAVEPAEGMLGALRGSLLGLEPEVAARVEPRDGSAEHVPVEDGSADAVTVFQAWHWFDHEAASQECARVLRPGGWLSMAWHRRDESVAWQEELSALVDRHESIADDQDFPAFPEAFEPVEHEVFGWTMQQSPEDLARHAGTWSFVAIRPDRDAVLERVHDLGRRVAGADGMVELPMLTECYRLRHR</sequence>
<dbReference type="Gene3D" id="3.40.50.150">
    <property type="entry name" value="Vaccinia Virus protein VP39"/>
    <property type="match status" value="1"/>
</dbReference>
<evidence type="ECO:0000256" key="2">
    <source>
        <dbReference type="ARBA" id="ARBA00022603"/>
    </source>
</evidence>
<dbReference type="GO" id="GO:0032259">
    <property type="term" value="P:methylation"/>
    <property type="evidence" value="ECO:0007669"/>
    <property type="project" value="UniProtKB-KW"/>
</dbReference>
<dbReference type="CDD" id="cd02440">
    <property type="entry name" value="AdoMet_MTases"/>
    <property type="match status" value="1"/>
</dbReference>
<dbReference type="Proteomes" id="UP000319514">
    <property type="component" value="Unassembled WGS sequence"/>
</dbReference>
<keyword evidence="3 5" id="KW-0808">Transferase</keyword>
<evidence type="ECO:0000313" key="6">
    <source>
        <dbReference type="Proteomes" id="UP000319514"/>
    </source>
</evidence>
<dbReference type="GO" id="GO:0008757">
    <property type="term" value="F:S-adenosylmethionine-dependent methyltransferase activity"/>
    <property type="evidence" value="ECO:0007669"/>
    <property type="project" value="InterPro"/>
</dbReference>
<proteinExistence type="inferred from homology"/>
<dbReference type="Pfam" id="PF08241">
    <property type="entry name" value="Methyltransf_11"/>
    <property type="match status" value="1"/>
</dbReference>
<dbReference type="EMBL" id="VFOQ01000001">
    <property type="protein sequence ID" value="TQL61786.1"/>
    <property type="molecule type" value="Genomic_DNA"/>
</dbReference>
<evidence type="ECO:0000256" key="3">
    <source>
        <dbReference type="ARBA" id="ARBA00022679"/>
    </source>
</evidence>
<evidence type="ECO:0000259" key="4">
    <source>
        <dbReference type="Pfam" id="PF08241"/>
    </source>
</evidence>
<comment type="similarity">
    <text evidence="1">Belongs to the methyltransferase superfamily.</text>
</comment>
<name>A0A542ZNB4_9MICO</name>
<dbReference type="InterPro" id="IPR029063">
    <property type="entry name" value="SAM-dependent_MTases_sf"/>
</dbReference>
<gene>
    <name evidence="5" type="ORF">FB474_3205</name>
</gene>
<comment type="caution">
    <text evidence="5">The sequence shown here is derived from an EMBL/GenBank/DDBJ whole genome shotgun (WGS) entry which is preliminary data.</text>
</comment>
<dbReference type="AlphaFoldDB" id="A0A542ZNB4"/>
<organism evidence="5 6">
    <name type="scientific">Oryzihumus leptocrescens</name>
    <dbReference type="NCBI Taxonomy" id="297536"/>
    <lineage>
        <taxon>Bacteria</taxon>
        <taxon>Bacillati</taxon>
        <taxon>Actinomycetota</taxon>
        <taxon>Actinomycetes</taxon>
        <taxon>Micrococcales</taxon>
        <taxon>Intrasporangiaceae</taxon>
        <taxon>Oryzihumus</taxon>
    </lineage>
</organism>
<dbReference type="InterPro" id="IPR013216">
    <property type="entry name" value="Methyltransf_11"/>
</dbReference>
<reference evidence="5 6" key="1">
    <citation type="submission" date="2019-06" db="EMBL/GenBank/DDBJ databases">
        <title>Sequencing the genomes of 1000 actinobacteria strains.</title>
        <authorList>
            <person name="Klenk H.-P."/>
        </authorList>
    </citation>
    <scope>NUCLEOTIDE SEQUENCE [LARGE SCALE GENOMIC DNA]</scope>
    <source>
        <strain evidence="5 6">DSM 18082</strain>
    </source>
</reference>
<keyword evidence="6" id="KW-1185">Reference proteome</keyword>
<dbReference type="PANTHER" id="PTHR44942">
    <property type="entry name" value="METHYLTRANSF_11 DOMAIN-CONTAINING PROTEIN"/>
    <property type="match status" value="1"/>
</dbReference>
<evidence type="ECO:0000313" key="5">
    <source>
        <dbReference type="EMBL" id="TQL61786.1"/>
    </source>
</evidence>
<evidence type="ECO:0000256" key="1">
    <source>
        <dbReference type="ARBA" id="ARBA00008361"/>
    </source>
</evidence>
<dbReference type="PANTHER" id="PTHR44942:SF4">
    <property type="entry name" value="METHYLTRANSFERASE TYPE 11 DOMAIN-CONTAINING PROTEIN"/>
    <property type="match status" value="1"/>
</dbReference>
<dbReference type="OrthoDB" id="9797252at2"/>
<dbReference type="SUPFAM" id="SSF53335">
    <property type="entry name" value="S-adenosyl-L-methionine-dependent methyltransferases"/>
    <property type="match status" value="1"/>
</dbReference>
<dbReference type="InterPro" id="IPR051052">
    <property type="entry name" value="Diverse_substrate_MTase"/>
</dbReference>
<feature type="domain" description="Methyltransferase type 11" evidence="4">
    <location>
        <begin position="52"/>
        <end position="149"/>
    </location>
</feature>
<dbReference type="RefSeq" id="WP_141789519.1">
    <property type="nucleotide sequence ID" value="NZ_BAAAKX010000012.1"/>
</dbReference>